<dbReference type="EMBL" id="UINC01001462">
    <property type="protein sequence ID" value="SUZ81306.1"/>
    <property type="molecule type" value="Genomic_DNA"/>
</dbReference>
<keyword evidence="6 9" id="KW-0812">Transmembrane</keyword>
<comment type="pathway">
    <text evidence="2">Cofactor biosynthesis; adenosylcobalamin biosynthesis.</text>
</comment>
<comment type="subcellular location">
    <subcellularLocation>
        <location evidence="1">Cell membrane</location>
        <topology evidence="1">Multi-pass membrane protein</topology>
    </subcellularLocation>
</comment>
<dbReference type="PANTHER" id="PTHR34308:SF1">
    <property type="entry name" value="COBALAMIN BIOSYNTHESIS PROTEIN CBIB"/>
    <property type="match status" value="1"/>
</dbReference>
<keyword evidence="7 9" id="KW-1133">Transmembrane helix</keyword>
<evidence type="ECO:0000256" key="7">
    <source>
        <dbReference type="ARBA" id="ARBA00022989"/>
    </source>
</evidence>
<keyword evidence="5" id="KW-0169">Cobalamin biosynthesis</keyword>
<gene>
    <name evidence="10" type="ORF">METZ01_LOCUS34160</name>
</gene>
<comment type="similarity">
    <text evidence="3">Belongs to the CobD/CbiB family.</text>
</comment>
<evidence type="ECO:0000256" key="2">
    <source>
        <dbReference type="ARBA" id="ARBA00004953"/>
    </source>
</evidence>
<reference evidence="10" key="1">
    <citation type="submission" date="2018-05" db="EMBL/GenBank/DDBJ databases">
        <authorList>
            <person name="Lanie J.A."/>
            <person name="Ng W.-L."/>
            <person name="Kazmierczak K.M."/>
            <person name="Andrzejewski T.M."/>
            <person name="Davidsen T.M."/>
            <person name="Wayne K.J."/>
            <person name="Tettelin H."/>
            <person name="Glass J.I."/>
            <person name="Rusch D."/>
            <person name="Podicherti R."/>
            <person name="Tsui H.-C.T."/>
            <person name="Winkler M.E."/>
        </authorList>
    </citation>
    <scope>NUCLEOTIDE SEQUENCE</scope>
</reference>
<dbReference type="AlphaFoldDB" id="A0A381QPJ6"/>
<dbReference type="Pfam" id="PF03186">
    <property type="entry name" value="CobD_Cbib"/>
    <property type="match status" value="1"/>
</dbReference>
<keyword evidence="8 9" id="KW-0472">Membrane</keyword>
<accession>A0A381QPJ6</accession>
<evidence type="ECO:0000256" key="3">
    <source>
        <dbReference type="ARBA" id="ARBA00006263"/>
    </source>
</evidence>
<feature type="transmembrane region" description="Helical" evidence="9">
    <location>
        <begin position="98"/>
        <end position="117"/>
    </location>
</feature>
<sequence>MPARISWLFLSGAAVFYPQLSGSNALKVGWRDHFKLPSFNAGWCEATVAGALKIKLCGPIWRDGRLAQNVWLGRQGDREGATVKDIQLVNSLALTSSLIGSGFTMVMLCYSGFLPFFS</sequence>
<dbReference type="GO" id="GO:0005886">
    <property type="term" value="C:plasma membrane"/>
    <property type="evidence" value="ECO:0007669"/>
    <property type="project" value="UniProtKB-SubCell"/>
</dbReference>
<evidence type="ECO:0000256" key="6">
    <source>
        <dbReference type="ARBA" id="ARBA00022692"/>
    </source>
</evidence>
<organism evidence="10">
    <name type="scientific">marine metagenome</name>
    <dbReference type="NCBI Taxonomy" id="408172"/>
    <lineage>
        <taxon>unclassified sequences</taxon>
        <taxon>metagenomes</taxon>
        <taxon>ecological metagenomes</taxon>
    </lineage>
</organism>
<evidence type="ECO:0000256" key="1">
    <source>
        <dbReference type="ARBA" id="ARBA00004651"/>
    </source>
</evidence>
<dbReference type="GO" id="GO:0009236">
    <property type="term" value="P:cobalamin biosynthetic process"/>
    <property type="evidence" value="ECO:0007669"/>
    <property type="project" value="UniProtKB-UniPathway"/>
</dbReference>
<name>A0A381QPJ6_9ZZZZ</name>
<dbReference type="UniPathway" id="UPA00148"/>
<evidence type="ECO:0000256" key="8">
    <source>
        <dbReference type="ARBA" id="ARBA00023136"/>
    </source>
</evidence>
<evidence type="ECO:0000256" key="5">
    <source>
        <dbReference type="ARBA" id="ARBA00022573"/>
    </source>
</evidence>
<dbReference type="InterPro" id="IPR004485">
    <property type="entry name" value="Cobalamin_biosynth_CobD/CbiB"/>
</dbReference>
<keyword evidence="4" id="KW-1003">Cell membrane</keyword>
<protein>
    <submittedName>
        <fullName evidence="10">Uncharacterized protein</fullName>
    </submittedName>
</protein>
<dbReference type="GO" id="GO:0048472">
    <property type="term" value="F:threonine-phosphate decarboxylase activity"/>
    <property type="evidence" value="ECO:0007669"/>
    <property type="project" value="InterPro"/>
</dbReference>
<evidence type="ECO:0000256" key="9">
    <source>
        <dbReference type="SAM" id="Phobius"/>
    </source>
</evidence>
<evidence type="ECO:0000313" key="10">
    <source>
        <dbReference type="EMBL" id="SUZ81306.1"/>
    </source>
</evidence>
<proteinExistence type="inferred from homology"/>
<dbReference type="PANTHER" id="PTHR34308">
    <property type="entry name" value="COBALAMIN BIOSYNTHESIS PROTEIN CBIB"/>
    <property type="match status" value="1"/>
</dbReference>
<evidence type="ECO:0000256" key="4">
    <source>
        <dbReference type="ARBA" id="ARBA00022475"/>
    </source>
</evidence>